<evidence type="ECO:0000256" key="1">
    <source>
        <dbReference type="ARBA" id="ARBA00022786"/>
    </source>
</evidence>
<feature type="transmembrane region" description="Helical" evidence="3">
    <location>
        <begin position="297"/>
        <end position="314"/>
    </location>
</feature>
<dbReference type="Pfam" id="PF00179">
    <property type="entry name" value="UQ_con"/>
    <property type="match status" value="1"/>
</dbReference>
<dbReference type="VEuPathDB" id="FungiDB:AMAG_07788"/>
<evidence type="ECO:0000313" key="5">
    <source>
        <dbReference type="EMBL" id="KNE62585.1"/>
    </source>
</evidence>
<gene>
    <name evidence="5" type="ORF">AMAG_07788</name>
</gene>
<dbReference type="PANTHER" id="PTHR24067">
    <property type="entry name" value="UBIQUITIN-CONJUGATING ENZYME E2"/>
    <property type="match status" value="1"/>
</dbReference>
<proteinExistence type="predicted"/>
<dbReference type="Gene3D" id="3.10.110.10">
    <property type="entry name" value="Ubiquitin Conjugating Enzyme"/>
    <property type="match status" value="1"/>
</dbReference>
<reference evidence="5 6" key="1">
    <citation type="submission" date="2009-11" db="EMBL/GenBank/DDBJ databases">
        <title>Annotation of Allomyces macrogynus ATCC 38327.</title>
        <authorList>
            <consortium name="The Broad Institute Genome Sequencing Platform"/>
            <person name="Russ C."/>
            <person name="Cuomo C."/>
            <person name="Burger G."/>
            <person name="Gray M.W."/>
            <person name="Holland P.W.H."/>
            <person name="King N."/>
            <person name="Lang F.B.F."/>
            <person name="Roger A.J."/>
            <person name="Ruiz-Trillo I."/>
            <person name="Young S.K."/>
            <person name="Zeng Q."/>
            <person name="Gargeya S."/>
            <person name="Fitzgerald M."/>
            <person name="Haas B."/>
            <person name="Abouelleil A."/>
            <person name="Alvarado L."/>
            <person name="Arachchi H.M."/>
            <person name="Berlin A."/>
            <person name="Chapman S.B."/>
            <person name="Gearin G."/>
            <person name="Goldberg J."/>
            <person name="Griggs A."/>
            <person name="Gujja S."/>
            <person name="Hansen M."/>
            <person name="Heiman D."/>
            <person name="Howarth C."/>
            <person name="Larimer J."/>
            <person name="Lui A."/>
            <person name="MacDonald P.J.P."/>
            <person name="McCowen C."/>
            <person name="Montmayeur A."/>
            <person name="Murphy C."/>
            <person name="Neiman D."/>
            <person name="Pearson M."/>
            <person name="Priest M."/>
            <person name="Roberts A."/>
            <person name="Saif S."/>
            <person name="Shea T."/>
            <person name="Sisk P."/>
            <person name="Stolte C."/>
            <person name="Sykes S."/>
            <person name="Wortman J."/>
            <person name="Nusbaum C."/>
            <person name="Birren B."/>
        </authorList>
    </citation>
    <scope>NUCLEOTIDE SEQUENCE [LARGE SCALE GENOMIC DNA]</scope>
    <source>
        <strain evidence="5 6">ATCC 38327</strain>
    </source>
</reference>
<keyword evidence="6" id="KW-1185">Reference proteome</keyword>
<organism evidence="5 6">
    <name type="scientific">Allomyces macrogynus (strain ATCC 38327)</name>
    <name type="common">Allomyces javanicus var. macrogynus</name>
    <dbReference type="NCBI Taxonomy" id="578462"/>
    <lineage>
        <taxon>Eukaryota</taxon>
        <taxon>Fungi</taxon>
        <taxon>Fungi incertae sedis</taxon>
        <taxon>Blastocladiomycota</taxon>
        <taxon>Blastocladiomycetes</taxon>
        <taxon>Blastocladiales</taxon>
        <taxon>Blastocladiaceae</taxon>
        <taxon>Allomyces</taxon>
    </lineage>
</organism>
<dbReference type="SUPFAM" id="SSF54495">
    <property type="entry name" value="UBC-like"/>
    <property type="match status" value="1"/>
</dbReference>
<keyword evidence="3" id="KW-0812">Transmembrane</keyword>
<feature type="compositionally biased region" description="Pro residues" evidence="2">
    <location>
        <begin position="203"/>
        <end position="221"/>
    </location>
</feature>
<dbReference type="EMBL" id="GG745340">
    <property type="protein sequence ID" value="KNE62585.1"/>
    <property type="molecule type" value="Genomic_DNA"/>
</dbReference>
<sequence>MTPQLNHKNSAVRRVLKELAEFEREPSPRYTVTIPEEGNLFELHFTIRGPSDTPYAKGLYHGALFLPHDYPFRPPEITFLTPNGRFEVKKKICLSVSDFHPESWQPAWGIRTVLVGISGFMGVESEGAIGSIKWTDEERARLALASSAWCCSRCCKSNADLLPDLEQDSTAPNAKDAEADSHHLNFTYSSPSTSASASSTPVPASPAPSTLSPPPSPPVPSPTLRVSLEPVVPSAAAPTAARETVLPRAEPLGELSRGVVGQGNVANGAVHTSRAQPALEFVASPAPPVSLNVLDRLIFAVVAVMVAIVARRFLF</sequence>
<accession>A0A0L0SJM1</accession>
<dbReference type="SMART" id="SM00212">
    <property type="entry name" value="UBCc"/>
    <property type="match status" value="1"/>
</dbReference>
<evidence type="ECO:0000256" key="2">
    <source>
        <dbReference type="SAM" id="MobiDB-lite"/>
    </source>
</evidence>
<evidence type="ECO:0000313" key="6">
    <source>
        <dbReference type="Proteomes" id="UP000054350"/>
    </source>
</evidence>
<dbReference type="InterPro" id="IPR016135">
    <property type="entry name" value="UBQ-conjugating_enzyme/RWD"/>
</dbReference>
<dbReference type="OrthoDB" id="1158011at2759"/>
<feature type="region of interest" description="Disordered" evidence="2">
    <location>
        <begin position="184"/>
        <end position="225"/>
    </location>
</feature>
<dbReference type="CDD" id="cd23799">
    <property type="entry name" value="UBCc_UBE2J"/>
    <property type="match status" value="1"/>
</dbReference>
<dbReference type="PROSITE" id="PS50127">
    <property type="entry name" value="UBC_2"/>
    <property type="match status" value="1"/>
</dbReference>
<keyword evidence="1" id="KW-0833">Ubl conjugation pathway</keyword>
<dbReference type="OMA" id="REWVCPR"/>
<keyword evidence="3" id="KW-0472">Membrane</keyword>
<feature type="domain" description="UBC core" evidence="4">
    <location>
        <begin position="10"/>
        <end position="160"/>
    </location>
</feature>
<keyword evidence="3" id="KW-1133">Transmembrane helix</keyword>
<dbReference type="eggNOG" id="KOG0428">
    <property type="taxonomic scope" value="Eukaryota"/>
</dbReference>
<dbReference type="InterPro" id="IPR000608">
    <property type="entry name" value="UBC"/>
</dbReference>
<dbReference type="AlphaFoldDB" id="A0A0L0SJM1"/>
<reference evidence="6" key="2">
    <citation type="submission" date="2009-11" db="EMBL/GenBank/DDBJ databases">
        <title>The Genome Sequence of Allomyces macrogynus strain ATCC 38327.</title>
        <authorList>
            <consortium name="The Broad Institute Genome Sequencing Platform"/>
            <person name="Russ C."/>
            <person name="Cuomo C."/>
            <person name="Shea T."/>
            <person name="Young S.K."/>
            <person name="Zeng Q."/>
            <person name="Koehrsen M."/>
            <person name="Haas B."/>
            <person name="Borodovsky M."/>
            <person name="Guigo R."/>
            <person name="Alvarado L."/>
            <person name="Berlin A."/>
            <person name="Borenstein D."/>
            <person name="Chen Z."/>
            <person name="Engels R."/>
            <person name="Freedman E."/>
            <person name="Gellesch M."/>
            <person name="Goldberg J."/>
            <person name="Griggs A."/>
            <person name="Gujja S."/>
            <person name="Heiman D."/>
            <person name="Hepburn T."/>
            <person name="Howarth C."/>
            <person name="Jen D."/>
            <person name="Larson L."/>
            <person name="Lewis B."/>
            <person name="Mehta T."/>
            <person name="Park D."/>
            <person name="Pearson M."/>
            <person name="Roberts A."/>
            <person name="Saif S."/>
            <person name="Shenoy N."/>
            <person name="Sisk P."/>
            <person name="Stolte C."/>
            <person name="Sykes S."/>
            <person name="Walk T."/>
            <person name="White J."/>
            <person name="Yandava C."/>
            <person name="Burger G."/>
            <person name="Gray M.W."/>
            <person name="Holland P.W.H."/>
            <person name="King N."/>
            <person name="Lang F.B.F."/>
            <person name="Roger A.J."/>
            <person name="Ruiz-Trillo I."/>
            <person name="Lander E."/>
            <person name="Nusbaum C."/>
        </authorList>
    </citation>
    <scope>NUCLEOTIDE SEQUENCE [LARGE SCALE GENOMIC DNA]</scope>
    <source>
        <strain evidence="6">ATCC 38327</strain>
    </source>
</reference>
<protein>
    <recommendedName>
        <fullName evidence="4">UBC core domain-containing protein</fullName>
    </recommendedName>
</protein>
<evidence type="ECO:0000256" key="3">
    <source>
        <dbReference type="SAM" id="Phobius"/>
    </source>
</evidence>
<dbReference type="InterPro" id="IPR050113">
    <property type="entry name" value="Ub_conjugating_enzyme"/>
</dbReference>
<feature type="compositionally biased region" description="Low complexity" evidence="2">
    <location>
        <begin position="189"/>
        <end position="202"/>
    </location>
</feature>
<dbReference type="STRING" id="578462.A0A0L0SJM1"/>
<name>A0A0L0SJM1_ALLM3</name>
<dbReference type="Proteomes" id="UP000054350">
    <property type="component" value="Unassembled WGS sequence"/>
</dbReference>
<dbReference type="FunFam" id="3.10.110.10:FF:000086">
    <property type="entry name" value="Ubiquitin-conjugating enzyme E2 J1"/>
    <property type="match status" value="1"/>
</dbReference>
<evidence type="ECO:0000259" key="4">
    <source>
        <dbReference type="PROSITE" id="PS50127"/>
    </source>
</evidence>